<reference evidence="3 4" key="1">
    <citation type="submission" date="2019-12" db="EMBL/GenBank/DDBJ databases">
        <title>Comparative genomics gives insights into the taxonomy of the Azoarcus-Aromatoleum group and reveals separate origins of nif in the plant-associated Azoarcus and non-plant-associated Aromatoleum sub-groups.</title>
        <authorList>
            <person name="Lafos M."/>
            <person name="Maluk M."/>
            <person name="Batista M."/>
            <person name="Junghare M."/>
            <person name="Carmona M."/>
            <person name="Faoro H."/>
            <person name="Cruz L.M."/>
            <person name="Battistoni F."/>
            <person name="De Souza E."/>
            <person name="Pedrosa F."/>
            <person name="Chen W.-M."/>
            <person name="Poole P.S."/>
            <person name="Dixon R.A."/>
            <person name="James E.K."/>
        </authorList>
    </citation>
    <scope>NUCLEOTIDE SEQUENCE [LARGE SCALE GENOMIC DNA]</scope>
    <source>
        <strain evidence="3 4">PbN1</strain>
    </source>
</reference>
<name>A0ABX1NWF0_9RHOO</name>
<keyword evidence="4" id="KW-1185">Reference proteome</keyword>
<feature type="signal peptide" evidence="2">
    <location>
        <begin position="1"/>
        <end position="21"/>
    </location>
</feature>
<accession>A0ABX1NWF0</accession>
<evidence type="ECO:0000313" key="4">
    <source>
        <dbReference type="Proteomes" id="UP000633943"/>
    </source>
</evidence>
<sequence length="438" mass="47580">MRKACLTLLLVVACVVPASHAGDIPSSRSNLYYRLGGGDPVARAPNPGGVPYKLGLSGVARLNYSCGAYDFELSFQTLMNQFAQLGTQLTQAVQAGIAALPMYLFQRASPGLYELFQTYAKKAEIAIQLATRTCEEMEAQIKHGEDPYEDFIRMARGEAWKQEATANKDVVQAKENVGVKNGNGGVTWSGGIKAGGVGQRPIRIVFDTIYGGFNITMGQAPTTAGFAHAPVKLTETFPTADKAATYATDVLGDLEIYTCTDNNCQPPRSKMGLGLVQQFELEITTTKTQLETLFATAVPKGSDLKAASAPGVLVTRELVDAVRELPPVERRIAQDRLAQDIALARTVDKALIVRNLLLTGRMIPEVYKTANTQIESKLAELNRHIDDVLYESNVRKRVIPETAATLIDHYRATRAASAANPVQQPVDRKPVIDGRVKK</sequence>
<feature type="compositionally biased region" description="Basic and acidic residues" evidence="1">
    <location>
        <begin position="426"/>
        <end position="438"/>
    </location>
</feature>
<organism evidence="3 4">
    <name type="scientific">Aromatoleum bremense</name>
    <dbReference type="NCBI Taxonomy" id="76115"/>
    <lineage>
        <taxon>Bacteria</taxon>
        <taxon>Pseudomonadati</taxon>
        <taxon>Pseudomonadota</taxon>
        <taxon>Betaproteobacteria</taxon>
        <taxon>Rhodocyclales</taxon>
        <taxon>Rhodocyclaceae</taxon>
        <taxon>Aromatoleum</taxon>
    </lineage>
</organism>
<evidence type="ECO:0000256" key="2">
    <source>
        <dbReference type="SAM" id="SignalP"/>
    </source>
</evidence>
<keyword evidence="2" id="KW-0732">Signal</keyword>
<gene>
    <name evidence="3" type="ORF">GPA24_12020</name>
</gene>
<proteinExistence type="predicted"/>
<dbReference type="RefSeq" id="WP_169202845.1">
    <property type="nucleotide sequence ID" value="NZ_CP059467.1"/>
</dbReference>
<dbReference type="InterPro" id="IPR021204">
    <property type="entry name" value="Integr_conj_element_PFL4711"/>
</dbReference>
<feature type="chain" id="PRO_5046050245" evidence="2">
    <location>
        <begin position="22"/>
        <end position="438"/>
    </location>
</feature>
<dbReference type="NCBIfam" id="TIGR03755">
    <property type="entry name" value="conj_TIGR03755"/>
    <property type="match status" value="1"/>
</dbReference>
<comment type="caution">
    <text evidence="3">The sequence shown here is derived from an EMBL/GenBank/DDBJ whole genome shotgun (WGS) entry which is preliminary data.</text>
</comment>
<feature type="region of interest" description="Disordered" evidence="1">
    <location>
        <begin position="417"/>
        <end position="438"/>
    </location>
</feature>
<evidence type="ECO:0000313" key="3">
    <source>
        <dbReference type="EMBL" id="NMG16257.1"/>
    </source>
</evidence>
<dbReference type="Proteomes" id="UP000633943">
    <property type="component" value="Unassembled WGS sequence"/>
</dbReference>
<protein>
    <submittedName>
        <fullName evidence="3">Integrating conjugative element protein</fullName>
    </submittedName>
</protein>
<evidence type="ECO:0000256" key="1">
    <source>
        <dbReference type="SAM" id="MobiDB-lite"/>
    </source>
</evidence>
<dbReference type="EMBL" id="WTVP01000031">
    <property type="protein sequence ID" value="NMG16257.1"/>
    <property type="molecule type" value="Genomic_DNA"/>
</dbReference>